<dbReference type="EMBL" id="JAHRIO010091971">
    <property type="protein sequence ID" value="MEQ2189035.1"/>
    <property type="molecule type" value="Genomic_DNA"/>
</dbReference>
<accession>A0ABV0PZS8</accession>
<keyword evidence="2" id="KW-1185">Reference proteome</keyword>
<evidence type="ECO:0000313" key="2">
    <source>
        <dbReference type="Proteomes" id="UP001476798"/>
    </source>
</evidence>
<protein>
    <submittedName>
        <fullName evidence="1">Uncharacterized protein</fullName>
    </submittedName>
</protein>
<comment type="caution">
    <text evidence="1">The sequence shown here is derived from an EMBL/GenBank/DDBJ whole genome shotgun (WGS) entry which is preliminary data.</text>
</comment>
<dbReference type="Proteomes" id="UP001476798">
    <property type="component" value="Unassembled WGS sequence"/>
</dbReference>
<gene>
    <name evidence="1" type="ORF">GOODEAATRI_021038</name>
</gene>
<proteinExistence type="predicted"/>
<reference evidence="1 2" key="1">
    <citation type="submission" date="2021-06" db="EMBL/GenBank/DDBJ databases">
        <authorList>
            <person name="Palmer J.M."/>
        </authorList>
    </citation>
    <scope>NUCLEOTIDE SEQUENCE [LARGE SCALE GENOMIC DNA]</scope>
    <source>
        <strain evidence="1 2">GA_2019</strain>
        <tissue evidence="1">Muscle</tissue>
    </source>
</reference>
<evidence type="ECO:0000313" key="1">
    <source>
        <dbReference type="EMBL" id="MEQ2189035.1"/>
    </source>
</evidence>
<organism evidence="1 2">
    <name type="scientific">Goodea atripinnis</name>
    <dbReference type="NCBI Taxonomy" id="208336"/>
    <lineage>
        <taxon>Eukaryota</taxon>
        <taxon>Metazoa</taxon>
        <taxon>Chordata</taxon>
        <taxon>Craniata</taxon>
        <taxon>Vertebrata</taxon>
        <taxon>Euteleostomi</taxon>
        <taxon>Actinopterygii</taxon>
        <taxon>Neopterygii</taxon>
        <taxon>Teleostei</taxon>
        <taxon>Neoteleostei</taxon>
        <taxon>Acanthomorphata</taxon>
        <taxon>Ovalentaria</taxon>
        <taxon>Atherinomorphae</taxon>
        <taxon>Cyprinodontiformes</taxon>
        <taxon>Goodeidae</taxon>
        <taxon>Goodea</taxon>
    </lineage>
</organism>
<sequence length="102" mass="11953">MQFEKKRRHLRSAVPLFPLFFPPIHKNSLPSPLVVATSYPQLCVLDRSRLFNAPSERREYRWKSRSPFLLDLTSLEILNAPLQPPRVDYSETRTQTSSVTKR</sequence>
<name>A0ABV0PZS8_9TELE</name>